<dbReference type="Proteomes" id="UP000016944">
    <property type="component" value="Chromosome II"/>
</dbReference>
<evidence type="ECO:0000256" key="1">
    <source>
        <dbReference type="SAM" id="MobiDB-lite"/>
    </source>
</evidence>
<protein>
    <submittedName>
        <fullName evidence="3">Uncharacterized protein</fullName>
    </submittedName>
</protein>
<accession>U4QBD9</accession>
<evidence type="ECO:0000313" key="4">
    <source>
        <dbReference type="Proteomes" id="UP000016944"/>
    </source>
</evidence>
<dbReference type="PATRIC" id="fig|424182.3.peg.2910"/>
<dbReference type="AlphaFoldDB" id="U4QBD9"/>
<keyword evidence="2" id="KW-1133">Transmembrane helix</keyword>
<name>U4QBD9_9HYPH</name>
<feature type="transmembrane region" description="Helical" evidence="2">
    <location>
        <begin position="57"/>
        <end position="75"/>
    </location>
</feature>
<evidence type="ECO:0000313" key="3">
    <source>
        <dbReference type="EMBL" id="CDI09842.1"/>
    </source>
</evidence>
<evidence type="ECO:0000256" key="2">
    <source>
        <dbReference type="SAM" id="Phobius"/>
    </source>
</evidence>
<dbReference type="KEGG" id="rir:BN877_II0041"/>
<organism evidence="3 4">
    <name type="scientific">Agrobacterium pusense</name>
    <dbReference type="NCBI Taxonomy" id="648995"/>
    <lineage>
        <taxon>Bacteria</taxon>
        <taxon>Pseudomonadati</taxon>
        <taxon>Pseudomonadota</taxon>
        <taxon>Alphaproteobacteria</taxon>
        <taxon>Hyphomicrobiales</taxon>
        <taxon>Rhizobiaceae</taxon>
        <taxon>Rhizobium/Agrobacterium group</taxon>
        <taxon>Agrobacterium</taxon>
    </lineage>
</organism>
<feature type="region of interest" description="Disordered" evidence="1">
    <location>
        <begin position="320"/>
        <end position="339"/>
    </location>
</feature>
<feature type="compositionally biased region" description="Basic and acidic residues" evidence="1">
    <location>
        <begin position="330"/>
        <end position="339"/>
    </location>
</feature>
<dbReference type="EMBL" id="HG518323">
    <property type="protein sequence ID" value="CDI09842.1"/>
    <property type="molecule type" value="Genomic_DNA"/>
</dbReference>
<dbReference type="HOGENOM" id="CLU_065995_0_0_5"/>
<keyword evidence="2" id="KW-0472">Membrane</keyword>
<sequence length="339" mass="37593">METIPPELWVCMIPVALPSVEALLLLAFFLITTLVWGVWSLWLLVRYMGGRWKRPMILPYGLVAAVALFTLFRFGEFYLEMSAYDRERAIRYQPELPEPARLGGIDMPKGTKLELAIADNKEAFDRAVFPHPVRIADIDAVEIARYIAIKTNENYETIGFTPGDMRITGIGVTTQSDWRCDATQPVELDLMADGSISTFSKCILADGNVVDGISLPKGTSLRASTGNVYTDGFVDSDRWVLDIPTGQTVHIDDFDLSEVTLALNSERKLHEISRATLSKDAALGTLHHAAGTNIRYNPRHLRNDYPDAWLIIPPLPDTGAPPVPSPDIVQSRDGEVLAN</sequence>
<proteinExistence type="predicted"/>
<feature type="transmembrane region" description="Helical" evidence="2">
    <location>
        <begin position="22"/>
        <end position="45"/>
    </location>
</feature>
<reference evidence="3 4" key="1">
    <citation type="journal article" date="2013" name="Genome Announc.">
        <title>Complete Genome Sequence of the Sesbania Symbiont and Rice Growth-Promoting Endophyte Rhizobium sp. Strain IRBG74.</title>
        <authorList>
            <person name="Crook M.B."/>
            <person name="Mitra S."/>
            <person name="Ane J.M."/>
            <person name="Sadowsky M.J."/>
            <person name="Gyaneshwar P."/>
        </authorList>
    </citation>
    <scope>NUCLEOTIDE SEQUENCE [LARGE SCALE GENOMIC DNA]</scope>
    <source>
        <strain evidence="3 4">IRBG74</strain>
    </source>
</reference>
<keyword evidence="2" id="KW-0812">Transmembrane</keyword>
<gene>
    <name evidence="3" type="ORF">BN877_II0041</name>
</gene>